<comment type="caution">
    <text evidence="11">The sequence shown here is derived from an EMBL/GenBank/DDBJ whole genome shotgun (WGS) entry which is preliminary data.</text>
</comment>
<dbReference type="Pfam" id="PF17191">
    <property type="entry name" value="RecG_wedge"/>
    <property type="match status" value="1"/>
</dbReference>
<feature type="domain" description="Helicase C-terminal" evidence="10">
    <location>
        <begin position="461"/>
        <end position="609"/>
    </location>
</feature>
<feature type="domain" description="Helicase ATP-binding" evidence="9">
    <location>
        <begin position="275"/>
        <end position="427"/>
    </location>
</feature>
<dbReference type="Proteomes" id="UP000178851">
    <property type="component" value="Unassembled WGS sequence"/>
</dbReference>
<protein>
    <recommendedName>
        <fullName evidence="8">Probable DNA 3'-5' helicase RecG</fullName>
    </recommendedName>
</protein>
<evidence type="ECO:0000256" key="8">
    <source>
        <dbReference type="ARBA" id="ARBA00049819"/>
    </source>
</evidence>
<dbReference type="InterPro" id="IPR033454">
    <property type="entry name" value="RecG_wedge"/>
</dbReference>
<name>A0A1F7YCX3_9BACT</name>
<dbReference type="SMART" id="SM00490">
    <property type="entry name" value="HELICc"/>
    <property type="match status" value="1"/>
</dbReference>
<dbReference type="GO" id="GO:0016787">
    <property type="term" value="F:hydrolase activity"/>
    <property type="evidence" value="ECO:0007669"/>
    <property type="project" value="UniProtKB-KW"/>
</dbReference>
<evidence type="ECO:0000313" key="12">
    <source>
        <dbReference type="Proteomes" id="UP000178851"/>
    </source>
</evidence>
<sequence length="670" mass="76011">MDLNTPVAKLPYVGQVYSRRLKKLNIESVYDLLSHAPSRYLDFRNTPDINRLKVGEAATIKGQVSSIKNIYAKSGKKMQIATISDNTGELKVIWFNQPYLVRSIRKGDVLSLAGSLGFLGKVRAFVSPEYEIIKPGKKQIHTGSLVSVYPETAGVSSKWLRSRIVNLIPYIKEFAKEFLPDDIKTQNDLLNLYQAYESIHFPRDEGYATRARKRLAFDELLFLHLRSLHRKNDWRKNKTPYKLIVNSSTVQQLISSLAFELTNSQNIAIEEILTDLKKENPMNRLLEGDVGSGKTVVAATAAFVSFLNGTQTVIMAPTQILAQQHFNTLNNLLSLFKVRISLITSEVIKSDLGRSDIIIGTHALLHKKVNFEKVSLVVIDEQHRFGVEQRTHLIQKTKAPHVLTMTATPIPRTIALTLYGDLDLSTLVEMPKNRIPVKTWIVPPQKRNSGYHWIDTQIEKEEIQVFIVCPLIEVSEVDTMKQVKAAVAEFENLKKIFPKRRIGLLHGRQKNSEKNEILTKFREGKIDILVSTPVVEVGIDIPNATIMVIEGADRFGLAALHQLRGRVGRGDKQSYCLLFSLNSSKKVFERLKAMEKSFSGFELAELDLKLRGPGEIFGVKQHGFPELKIASWQDFELIKKTKDIALEIYENKEKYQTVLNHFFPKEITPN</sequence>
<dbReference type="InterPro" id="IPR014001">
    <property type="entry name" value="Helicase_ATP-bd"/>
</dbReference>
<evidence type="ECO:0000256" key="3">
    <source>
        <dbReference type="ARBA" id="ARBA00022801"/>
    </source>
</evidence>
<dbReference type="InterPro" id="IPR045562">
    <property type="entry name" value="RecG_dom3_C"/>
</dbReference>
<keyword evidence="1" id="KW-0547">Nucleotide-binding</keyword>
<evidence type="ECO:0000256" key="5">
    <source>
        <dbReference type="ARBA" id="ARBA00022840"/>
    </source>
</evidence>
<dbReference type="PROSITE" id="PS51194">
    <property type="entry name" value="HELICASE_CTER"/>
    <property type="match status" value="1"/>
</dbReference>
<dbReference type="Gene3D" id="3.40.50.300">
    <property type="entry name" value="P-loop containing nucleotide triphosphate hydrolases"/>
    <property type="match status" value="2"/>
</dbReference>
<dbReference type="Pfam" id="PF00270">
    <property type="entry name" value="DEAD"/>
    <property type="match status" value="1"/>
</dbReference>
<dbReference type="CDD" id="cd04488">
    <property type="entry name" value="RecG_wedge_OBF"/>
    <property type="match status" value="1"/>
</dbReference>
<dbReference type="AlphaFoldDB" id="A0A1F7YCX3"/>
<keyword evidence="6" id="KW-0238">DNA-binding</keyword>
<dbReference type="Pfam" id="PF00271">
    <property type="entry name" value="Helicase_C"/>
    <property type="match status" value="1"/>
</dbReference>
<dbReference type="SUPFAM" id="SSF50249">
    <property type="entry name" value="Nucleic acid-binding proteins"/>
    <property type="match status" value="1"/>
</dbReference>
<accession>A0A1F7YCX3</accession>
<dbReference type="GO" id="GO:0006281">
    <property type="term" value="P:DNA repair"/>
    <property type="evidence" value="ECO:0007669"/>
    <property type="project" value="UniProtKB-KW"/>
</dbReference>
<dbReference type="GO" id="GO:0005524">
    <property type="term" value="F:ATP binding"/>
    <property type="evidence" value="ECO:0007669"/>
    <property type="project" value="UniProtKB-KW"/>
</dbReference>
<evidence type="ECO:0000256" key="4">
    <source>
        <dbReference type="ARBA" id="ARBA00022806"/>
    </source>
</evidence>
<dbReference type="InterPro" id="IPR047112">
    <property type="entry name" value="RecG/Mfd"/>
</dbReference>
<dbReference type="NCBIfam" id="NF008168">
    <property type="entry name" value="PRK10917.2-2"/>
    <property type="match status" value="1"/>
</dbReference>
<keyword evidence="7" id="KW-0234">DNA repair</keyword>
<dbReference type="Pfam" id="PF19833">
    <property type="entry name" value="RecG_dom3_C"/>
    <property type="match status" value="1"/>
</dbReference>
<keyword evidence="5" id="KW-0067">ATP-binding</keyword>
<evidence type="ECO:0000259" key="10">
    <source>
        <dbReference type="PROSITE" id="PS51194"/>
    </source>
</evidence>
<evidence type="ECO:0000313" key="11">
    <source>
        <dbReference type="EMBL" id="OGM25177.1"/>
    </source>
</evidence>
<dbReference type="PROSITE" id="PS51192">
    <property type="entry name" value="HELICASE_ATP_BIND_1"/>
    <property type="match status" value="1"/>
</dbReference>
<dbReference type="GO" id="GO:0003677">
    <property type="term" value="F:DNA binding"/>
    <property type="evidence" value="ECO:0007669"/>
    <property type="project" value="UniProtKB-KW"/>
</dbReference>
<dbReference type="SMART" id="SM00487">
    <property type="entry name" value="DEXDc"/>
    <property type="match status" value="1"/>
</dbReference>
<evidence type="ECO:0000256" key="2">
    <source>
        <dbReference type="ARBA" id="ARBA00022763"/>
    </source>
</evidence>
<keyword evidence="3" id="KW-0378">Hydrolase</keyword>
<dbReference type="InterPro" id="IPR011545">
    <property type="entry name" value="DEAD/DEAH_box_helicase_dom"/>
</dbReference>
<dbReference type="InterPro" id="IPR027417">
    <property type="entry name" value="P-loop_NTPase"/>
</dbReference>
<evidence type="ECO:0000256" key="7">
    <source>
        <dbReference type="ARBA" id="ARBA00023204"/>
    </source>
</evidence>
<reference evidence="11 12" key="1">
    <citation type="journal article" date="2016" name="Nat. Commun.">
        <title>Thousands of microbial genomes shed light on interconnected biogeochemical processes in an aquifer system.</title>
        <authorList>
            <person name="Anantharaman K."/>
            <person name="Brown C.T."/>
            <person name="Hug L.A."/>
            <person name="Sharon I."/>
            <person name="Castelle C.J."/>
            <person name="Probst A.J."/>
            <person name="Thomas B.C."/>
            <person name="Singh A."/>
            <person name="Wilkins M.J."/>
            <person name="Karaoz U."/>
            <person name="Brodie E.L."/>
            <person name="Williams K.H."/>
            <person name="Hubbard S.S."/>
            <person name="Banfield J.F."/>
        </authorList>
    </citation>
    <scope>NUCLEOTIDE SEQUENCE [LARGE SCALE GENOMIC DNA]</scope>
</reference>
<dbReference type="SUPFAM" id="SSF52540">
    <property type="entry name" value="P-loop containing nucleoside triphosphate hydrolases"/>
    <property type="match status" value="2"/>
</dbReference>
<dbReference type="InterPro" id="IPR001650">
    <property type="entry name" value="Helicase_C-like"/>
</dbReference>
<evidence type="ECO:0000256" key="1">
    <source>
        <dbReference type="ARBA" id="ARBA00022741"/>
    </source>
</evidence>
<dbReference type="PANTHER" id="PTHR47964">
    <property type="entry name" value="ATP-DEPENDENT DNA HELICASE HOMOLOG RECG, CHLOROPLASTIC"/>
    <property type="match status" value="1"/>
</dbReference>
<organism evidence="11 12">
    <name type="scientific">Candidatus Woesebacteria bacterium RIFCSPHIGHO2_01_FULL_39_28</name>
    <dbReference type="NCBI Taxonomy" id="1802496"/>
    <lineage>
        <taxon>Bacteria</taxon>
        <taxon>Candidatus Woeseibacteriota</taxon>
    </lineage>
</organism>
<keyword evidence="2" id="KW-0227">DNA damage</keyword>
<evidence type="ECO:0000259" key="9">
    <source>
        <dbReference type="PROSITE" id="PS51192"/>
    </source>
</evidence>
<dbReference type="Gene3D" id="2.40.50.140">
    <property type="entry name" value="Nucleic acid-binding proteins"/>
    <property type="match status" value="1"/>
</dbReference>
<dbReference type="PANTHER" id="PTHR47964:SF1">
    <property type="entry name" value="ATP-DEPENDENT DNA HELICASE HOMOLOG RECG, CHLOROPLASTIC"/>
    <property type="match status" value="1"/>
</dbReference>
<dbReference type="EMBL" id="MGGI01000022">
    <property type="protein sequence ID" value="OGM25177.1"/>
    <property type="molecule type" value="Genomic_DNA"/>
</dbReference>
<gene>
    <name evidence="11" type="ORF">A2627_00205</name>
</gene>
<dbReference type="GO" id="GO:0003678">
    <property type="term" value="F:DNA helicase activity"/>
    <property type="evidence" value="ECO:0007669"/>
    <property type="project" value="TreeGrafter"/>
</dbReference>
<dbReference type="InterPro" id="IPR012340">
    <property type="entry name" value="NA-bd_OB-fold"/>
</dbReference>
<keyword evidence="4 11" id="KW-0347">Helicase</keyword>
<dbReference type="NCBIfam" id="NF008165">
    <property type="entry name" value="PRK10917.1-3"/>
    <property type="match status" value="1"/>
</dbReference>
<proteinExistence type="predicted"/>
<evidence type="ECO:0000256" key="6">
    <source>
        <dbReference type="ARBA" id="ARBA00023125"/>
    </source>
</evidence>